<evidence type="ECO:0000313" key="3">
    <source>
        <dbReference type="Ensembl" id="ENSUMAP00000016648"/>
    </source>
</evidence>
<dbReference type="GeneTree" id="ENSGT00940000154460"/>
<dbReference type="GO" id="GO:0007166">
    <property type="term" value="P:cell surface receptor signaling pathway"/>
    <property type="evidence" value="ECO:0007669"/>
    <property type="project" value="TreeGrafter"/>
</dbReference>
<dbReference type="PANTHER" id="PTHR23268">
    <property type="entry name" value="T-CELL RECEPTOR BETA CHAIN"/>
    <property type="match status" value="1"/>
</dbReference>
<proteinExistence type="predicted"/>
<dbReference type="PANTHER" id="PTHR23268:SF14">
    <property type="entry name" value="T CELL RECEPTOR BETA VARIABLE 12-3-RELATED"/>
    <property type="match status" value="1"/>
</dbReference>
<sequence>KVNTRPCWMLWELEESWGARVTTGSPKMGQRRVLRCDPISGHRLAYWCPQNQRQGMEFLISFQNENTANILEMCFSTEFSEDGLSALKIQPVELGDSAGYFCASSYPHQCRLPSSQCTNLPPNSRGRREGGDMLLGE</sequence>
<feature type="region of interest" description="Disordered" evidence="2">
    <location>
        <begin position="117"/>
        <end position="137"/>
    </location>
</feature>
<protein>
    <recommendedName>
        <fullName evidence="4">Immunoglobulin V-set domain-containing protein</fullName>
    </recommendedName>
</protein>
<organism evidence="3">
    <name type="scientific">Ursus maritimus</name>
    <name type="common">Polar bear</name>
    <name type="synonym">Thalarctos maritimus</name>
    <dbReference type="NCBI Taxonomy" id="29073"/>
    <lineage>
        <taxon>Eukaryota</taxon>
        <taxon>Metazoa</taxon>
        <taxon>Chordata</taxon>
        <taxon>Craniata</taxon>
        <taxon>Vertebrata</taxon>
        <taxon>Euteleostomi</taxon>
        <taxon>Mammalia</taxon>
        <taxon>Eutheria</taxon>
        <taxon>Laurasiatheria</taxon>
        <taxon>Carnivora</taxon>
        <taxon>Caniformia</taxon>
        <taxon>Ursidae</taxon>
        <taxon>Ursus</taxon>
    </lineage>
</organism>
<dbReference type="SUPFAM" id="SSF48726">
    <property type="entry name" value="Immunoglobulin"/>
    <property type="match status" value="1"/>
</dbReference>
<dbReference type="InterPro" id="IPR013783">
    <property type="entry name" value="Ig-like_fold"/>
</dbReference>
<name>A0A452U7F2_URSMA</name>
<evidence type="ECO:0000256" key="2">
    <source>
        <dbReference type="SAM" id="MobiDB-lite"/>
    </source>
</evidence>
<dbReference type="InterPro" id="IPR036179">
    <property type="entry name" value="Ig-like_dom_sf"/>
</dbReference>
<dbReference type="AlphaFoldDB" id="A0A452U7F2"/>
<evidence type="ECO:0008006" key="4">
    <source>
        <dbReference type="Google" id="ProtNLM"/>
    </source>
</evidence>
<dbReference type="Gene3D" id="2.60.40.10">
    <property type="entry name" value="Immunoglobulins"/>
    <property type="match status" value="1"/>
</dbReference>
<accession>A0A452U7F2</accession>
<dbReference type="InterPro" id="IPR050413">
    <property type="entry name" value="TCR_beta_variable"/>
</dbReference>
<reference evidence="3" key="1">
    <citation type="submission" date="2019-03" db="UniProtKB">
        <authorList>
            <consortium name="Ensembl"/>
        </authorList>
    </citation>
    <scope>IDENTIFICATION</scope>
</reference>
<dbReference type="Ensembl" id="ENSUMAT00000019694.1">
    <property type="protein sequence ID" value="ENSUMAP00000016648.1"/>
    <property type="gene ID" value="ENSUMAG00000012233.1"/>
</dbReference>
<dbReference type="GO" id="GO:0005886">
    <property type="term" value="C:plasma membrane"/>
    <property type="evidence" value="ECO:0007669"/>
    <property type="project" value="TreeGrafter"/>
</dbReference>
<keyword evidence="1" id="KW-0391">Immunity</keyword>
<evidence type="ECO:0000256" key="1">
    <source>
        <dbReference type="ARBA" id="ARBA00022859"/>
    </source>
</evidence>
<dbReference type="GO" id="GO:0002376">
    <property type="term" value="P:immune system process"/>
    <property type="evidence" value="ECO:0007669"/>
    <property type="project" value="UniProtKB-KW"/>
</dbReference>